<evidence type="ECO:0000256" key="1">
    <source>
        <dbReference type="SAM" id="Phobius"/>
    </source>
</evidence>
<comment type="caution">
    <text evidence="3">The sequence shown here is derived from an EMBL/GenBank/DDBJ whole genome shotgun (WGS) entry which is preliminary data.</text>
</comment>
<accession>A0ABT8G9T0</accession>
<gene>
    <name evidence="3" type="ORF">QQX09_06280</name>
</gene>
<name>A0ABT8G9T0_9MICO</name>
<sequence length="160" mass="17383">MSWYDNAAAPWNFVSRKLITARLVTMWIWLGILILGGLVASLLTGAPLLLLVPAAALLLGGWGSWLIVRQVTAHAWAEDEEDLLVRRGRMFRSVTVVPYGRMQFVDVKAGPLERALGIAKVQLHTASPGTDASISGVPASEADRLRDRLTTRGEARLAGL</sequence>
<feature type="transmembrane region" description="Helical" evidence="1">
    <location>
        <begin position="48"/>
        <end position="68"/>
    </location>
</feature>
<dbReference type="Proteomes" id="UP001172728">
    <property type="component" value="Unassembled WGS sequence"/>
</dbReference>
<organism evidence="3 4">
    <name type="scientific">Demequina litoralis</name>
    <dbReference type="NCBI Taxonomy" id="3051660"/>
    <lineage>
        <taxon>Bacteria</taxon>
        <taxon>Bacillati</taxon>
        <taxon>Actinomycetota</taxon>
        <taxon>Actinomycetes</taxon>
        <taxon>Micrococcales</taxon>
        <taxon>Demequinaceae</taxon>
        <taxon>Demequina</taxon>
    </lineage>
</organism>
<evidence type="ECO:0000313" key="4">
    <source>
        <dbReference type="Proteomes" id="UP001172728"/>
    </source>
</evidence>
<keyword evidence="4" id="KW-1185">Reference proteome</keyword>
<dbReference type="RefSeq" id="WP_301132461.1">
    <property type="nucleotide sequence ID" value="NZ_JAUHPW010000004.1"/>
</dbReference>
<proteinExistence type="predicted"/>
<keyword evidence="1" id="KW-0472">Membrane</keyword>
<dbReference type="PANTHER" id="PTHR34473:SF3">
    <property type="entry name" value="TRANSMEMBRANE PROTEIN-RELATED"/>
    <property type="match status" value="1"/>
</dbReference>
<dbReference type="EMBL" id="JAUHPW010000004">
    <property type="protein sequence ID" value="MDN4475459.1"/>
    <property type="molecule type" value="Genomic_DNA"/>
</dbReference>
<dbReference type="InterPro" id="IPR005182">
    <property type="entry name" value="YdbS-like_PH"/>
</dbReference>
<evidence type="ECO:0000313" key="3">
    <source>
        <dbReference type="EMBL" id="MDN4475459.1"/>
    </source>
</evidence>
<keyword evidence="1" id="KW-1133">Transmembrane helix</keyword>
<dbReference type="PANTHER" id="PTHR34473">
    <property type="entry name" value="UPF0699 TRANSMEMBRANE PROTEIN YDBS"/>
    <property type="match status" value="1"/>
</dbReference>
<reference evidence="3" key="1">
    <citation type="submission" date="2023-06" db="EMBL/GenBank/DDBJ databases">
        <title>Sysu t00192.</title>
        <authorList>
            <person name="Gao L."/>
            <person name="Fang B.-Z."/>
            <person name="Li W.-J."/>
        </authorList>
    </citation>
    <scope>NUCLEOTIDE SEQUENCE</scope>
    <source>
        <strain evidence="3">SYSU T00192</strain>
    </source>
</reference>
<dbReference type="Pfam" id="PF03703">
    <property type="entry name" value="bPH_2"/>
    <property type="match status" value="1"/>
</dbReference>
<feature type="transmembrane region" description="Helical" evidence="1">
    <location>
        <begin position="21"/>
        <end position="42"/>
    </location>
</feature>
<feature type="domain" description="YdbS-like PH" evidence="2">
    <location>
        <begin position="75"/>
        <end position="149"/>
    </location>
</feature>
<evidence type="ECO:0000259" key="2">
    <source>
        <dbReference type="Pfam" id="PF03703"/>
    </source>
</evidence>
<protein>
    <submittedName>
        <fullName evidence="3">PH domain-containing protein</fullName>
    </submittedName>
</protein>
<keyword evidence="1" id="KW-0812">Transmembrane</keyword>